<dbReference type="Proteomes" id="UP001319080">
    <property type="component" value="Unassembled WGS sequence"/>
</dbReference>
<dbReference type="AlphaFoldDB" id="A0AAP2E3U1"/>
<name>A0AAP2E3U1_9BACT</name>
<comment type="caution">
    <text evidence="1">The sequence shown here is derived from an EMBL/GenBank/DDBJ whole genome shotgun (WGS) entry which is preliminary data.</text>
</comment>
<evidence type="ECO:0000313" key="1">
    <source>
        <dbReference type="EMBL" id="MBT1711064.1"/>
    </source>
</evidence>
<gene>
    <name evidence="1" type="ORF">KK062_22670</name>
</gene>
<sequence>MSNSEKLSQAFAAFDAYNANDPTLEVFDGTPYPKELLYAQRMTARLNDFQPDASDAVQLAARSQHIGRWEIPRSTYTMDKKGYLQWRNAEKSHHAKIADDILTRQGFNAATIEQVQFLLLKKELRTNTDTQLLEDVICLVFIEYYLEEFASRHEDEKVVDILFKTMKKMSARGLQEAGKIPVSAHMQELIRQAVVRLTAS</sequence>
<dbReference type="PANTHER" id="PTHR41729">
    <property type="entry name" value="GLUTAMYL-TRNA SYNTHETASE"/>
    <property type="match status" value="1"/>
</dbReference>
<reference evidence="1 2" key="1">
    <citation type="submission" date="2021-05" db="EMBL/GenBank/DDBJ databases">
        <title>A Polyphasic approach of four new species of the genus Ohtaekwangia: Ohtaekwangia histidinii sp. nov., Ohtaekwangia cretensis sp. nov., Ohtaekwangia indiensis sp. nov., Ohtaekwangia reichenbachii sp. nov. from diverse environment.</title>
        <authorList>
            <person name="Octaviana S."/>
        </authorList>
    </citation>
    <scope>NUCLEOTIDE SEQUENCE [LARGE SCALE GENOMIC DNA]</scope>
    <source>
        <strain evidence="1 2">PWU5</strain>
    </source>
</reference>
<evidence type="ECO:0000313" key="2">
    <source>
        <dbReference type="Proteomes" id="UP001319080"/>
    </source>
</evidence>
<dbReference type="Pfam" id="PF13875">
    <property type="entry name" value="DUF4202"/>
    <property type="match status" value="1"/>
</dbReference>
<dbReference type="RefSeq" id="WP_254086640.1">
    <property type="nucleotide sequence ID" value="NZ_JAHESE010000029.1"/>
</dbReference>
<keyword evidence="2" id="KW-1185">Reference proteome</keyword>
<protein>
    <submittedName>
        <fullName evidence="1">DUF4202 family protein</fullName>
    </submittedName>
</protein>
<proteinExistence type="predicted"/>
<dbReference type="PANTHER" id="PTHR41729:SF1">
    <property type="entry name" value="GLUTAMYL-TRNA SYNTHETASE"/>
    <property type="match status" value="1"/>
</dbReference>
<dbReference type="InterPro" id="IPR025255">
    <property type="entry name" value="DUF4202"/>
</dbReference>
<organism evidence="1 2">
    <name type="scientific">Dawidia cretensis</name>
    <dbReference type="NCBI Taxonomy" id="2782350"/>
    <lineage>
        <taxon>Bacteria</taxon>
        <taxon>Pseudomonadati</taxon>
        <taxon>Bacteroidota</taxon>
        <taxon>Cytophagia</taxon>
        <taxon>Cytophagales</taxon>
        <taxon>Chryseotaleaceae</taxon>
        <taxon>Dawidia</taxon>
    </lineage>
</organism>
<dbReference type="EMBL" id="JAHESE010000029">
    <property type="protein sequence ID" value="MBT1711064.1"/>
    <property type="molecule type" value="Genomic_DNA"/>
</dbReference>
<accession>A0AAP2E3U1</accession>